<feature type="transmembrane region" description="Helical" evidence="6">
    <location>
        <begin position="548"/>
        <end position="569"/>
    </location>
</feature>
<feature type="transmembrane region" description="Helical" evidence="6">
    <location>
        <begin position="604"/>
        <end position="624"/>
    </location>
</feature>
<dbReference type="Proteomes" id="UP000326289">
    <property type="component" value="Unassembled WGS sequence"/>
</dbReference>
<evidence type="ECO:0000256" key="5">
    <source>
        <dbReference type="ARBA" id="ARBA00023136"/>
    </source>
</evidence>
<dbReference type="AlphaFoldDB" id="A0A5N6JA08"/>
<keyword evidence="9" id="KW-1185">Reference proteome</keyword>
<evidence type="ECO:0000256" key="1">
    <source>
        <dbReference type="ARBA" id="ARBA00004141"/>
    </source>
</evidence>
<organism evidence="8 9">
    <name type="scientific">Aspergillus minisclerotigenes</name>
    <dbReference type="NCBI Taxonomy" id="656917"/>
    <lineage>
        <taxon>Eukaryota</taxon>
        <taxon>Fungi</taxon>
        <taxon>Dikarya</taxon>
        <taxon>Ascomycota</taxon>
        <taxon>Pezizomycotina</taxon>
        <taxon>Eurotiomycetes</taxon>
        <taxon>Eurotiomycetidae</taxon>
        <taxon>Eurotiales</taxon>
        <taxon>Aspergillaceae</taxon>
        <taxon>Aspergillus</taxon>
        <taxon>Aspergillus subgen. Circumdati</taxon>
    </lineage>
</organism>
<evidence type="ECO:0000259" key="7">
    <source>
        <dbReference type="Pfam" id="PF24969"/>
    </source>
</evidence>
<feature type="transmembrane region" description="Helical" evidence="6">
    <location>
        <begin position="676"/>
        <end position="696"/>
    </location>
</feature>
<dbReference type="Pfam" id="PF13520">
    <property type="entry name" value="AA_permease_2"/>
    <property type="match status" value="1"/>
</dbReference>
<feature type="domain" description="Leucine-rich repeat" evidence="7">
    <location>
        <begin position="100"/>
        <end position="274"/>
    </location>
</feature>
<dbReference type="Gene3D" id="1.20.1740.10">
    <property type="entry name" value="Amino acid/polyamine transporter I"/>
    <property type="match status" value="1"/>
</dbReference>
<feature type="transmembrane region" description="Helical" evidence="6">
    <location>
        <begin position="644"/>
        <end position="669"/>
    </location>
</feature>
<dbReference type="Pfam" id="PF24969">
    <property type="entry name" value="LRR_15"/>
    <property type="match status" value="1"/>
</dbReference>
<keyword evidence="2" id="KW-0813">Transport</keyword>
<dbReference type="InterPro" id="IPR002293">
    <property type="entry name" value="AA/rel_permease1"/>
</dbReference>
<dbReference type="GO" id="GO:0022857">
    <property type="term" value="F:transmembrane transporter activity"/>
    <property type="evidence" value="ECO:0007669"/>
    <property type="project" value="InterPro"/>
</dbReference>
<feature type="transmembrane region" description="Helical" evidence="6">
    <location>
        <begin position="296"/>
        <end position="315"/>
    </location>
</feature>
<evidence type="ECO:0000256" key="6">
    <source>
        <dbReference type="SAM" id="Phobius"/>
    </source>
</evidence>
<gene>
    <name evidence="8" type="ORF">BDV30DRAFT_247304</name>
</gene>
<dbReference type="PANTHER" id="PTHR45649">
    <property type="entry name" value="AMINO-ACID PERMEASE BAT1"/>
    <property type="match status" value="1"/>
</dbReference>
<dbReference type="GO" id="GO:0016020">
    <property type="term" value="C:membrane"/>
    <property type="evidence" value="ECO:0007669"/>
    <property type="project" value="UniProtKB-SubCell"/>
</dbReference>
<sequence length="727" mass="79684">MIGEISHSESERAHWISQLEGNQNGEYWMALLLHLLPNLEELECFWVGNKVHCVDLMLKAIVAGKMPFVDGRPGFSGLRQVHIKLIQSGGRGNTSRKLRPFYQLPSMKVLKAQMVIGGFVPADQLPEKSSPIEHLEIVQSCMPNGCHDLIAPCKTLKSFKYSHHDSSRLDVEAFSQSLGARKDTLEELSVDRFWGVSSGTIDSKSFGSLSDYAALKRLRLSMDILVGDRLRTPLVDILPPCLESLYIADMGRDKGKHEVLVAGLCSLVKASHVQASSWATTGGTIVAALQNGGPMAVLYGLILVSVFYTLISASLSELASSMPSAGGVYYWSSVLSQKHGRIVGFFTGYLNACAWLLSASSISSMMGNEVVAMHLLRSPGMKWQPWQVFIVFQLVNWICCGIVCLGNRFIPLINRIALLLSMCGLIVTVIILAVMPTKHASSPEVWTNFHNTGRWPDGISFMTGLLNAAFAVGVPDCISHLSEEVPNPEIKVPQGIMLQMLTAFTTAFIYLIALFYSIQDLDAVFNSEIAVFPTAEIYKQATGSRAGAIGLIAVLFLATFPTLIGTLVTGGRMWWSLARDNATPFASYFCEVHPKLNAPVRATVAALISSYIVLSTLSYLGAILPHVLTGRKNIVPGPFYLGQFGFVINAVAVVYIIVTVVFFCFPLVLPATARDMNYTSVIVVGLMAMTAVWWFFRGRRDYRGPQYSKDAALQLMSESDRPVEGKT</sequence>
<keyword evidence="4 6" id="KW-1133">Transmembrane helix</keyword>
<keyword evidence="3 6" id="KW-0812">Transmembrane</keyword>
<protein>
    <submittedName>
        <fullName evidence="8">Amino acid permease-domain-containing protein</fullName>
    </submittedName>
</protein>
<evidence type="ECO:0000256" key="2">
    <source>
        <dbReference type="ARBA" id="ARBA00022448"/>
    </source>
</evidence>
<accession>A0A5N6JA08</accession>
<dbReference type="EMBL" id="ML732780">
    <property type="protein sequence ID" value="KAB8275702.1"/>
    <property type="molecule type" value="Genomic_DNA"/>
</dbReference>
<feature type="transmembrane region" description="Helical" evidence="6">
    <location>
        <begin position="417"/>
        <end position="435"/>
    </location>
</feature>
<feature type="transmembrane region" description="Helical" evidence="6">
    <location>
        <begin position="386"/>
        <end position="405"/>
    </location>
</feature>
<name>A0A5N6JA08_9EURO</name>
<proteinExistence type="predicted"/>
<dbReference type="InterPro" id="IPR056867">
    <property type="entry name" value="LRR_15"/>
</dbReference>
<reference evidence="8 9" key="1">
    <citation type="submission" date="2019-04" db="EMBL/GenBank/DDBJ databases">
        <title>Fungal friends and foes A comparative genomics study of 23 Aspergillus species from section Flavi.</title>
        <authorList>
            <consortium name="DOE Joint Genome Institute"/>
            <person name="Kjaerbolling I."/>
            <person name="Vesth T.C."/>
            <person name="Frisvad J.C."/>
            <person name="Nybo J.L."/>
            <person name="Theobald S."/>
            <person name="Kildgaard S."/>
            <person name="Petersen T.I."/>
            <person name="Kuo A."/>
            <person name="Sato A."/>
            <person name="Lyhne E.K."/>
            <person name="Kogle M.E."/>
            <person name="Wiebenga A."/>
            <person name="Kun R.S."/>
            <person name="Lubbers R.J."/>
            <person name="Makela M.R."/>
            <person name="Barry K."/>
            <person name="Chovatia M."/>
            <person name="Clum A."/>
            <person name="Daum C."/>
            <person name="Haridas S."/>
            <person name="He G."/>
            <person name="LaButti K."/>
            <person name="Lipzen A."/>
            <person name="Mondo S."/>
            <person name="Pangilinan J."/>
            <person name="Riley R."/>
            <person name="Salamov A."/>
            <person name="Simmons B.A."/>
            <person name="Magnuson J.K."/>
            <person name="Henrissat B."/>
            <person name="Mortensen U.H."/>
            <person name="Larsen T.O."/>
            <person name="De vries R.P."/>
            <person name="Grigoriev I.V."/>
            <person name="Machida M."/>
            <person name="Baker S.E."/>
            <person name="Andersen M.R."/>
        </authorList>
    </citation>
    <scope>NUCLEOTIDE SEQUENCE [LARGE SCALE GENOMIC DNA]</scope>
    <source>
        <strain evidence="8 9">CBS 117635</strain>
    </source>
</reference>
<feature type="transmembrane region" description="Helical" evidence="6">
    <location>
        <begin position="342"/>
        <end position="366"/>
    </location>
</feature>
<dbReference type="PANTHER" id="PTHR45649:SF15">
    <property type="entry name" value="CHOLINE TRANSPORTER (EUROFUNG)"/>
    <property type="match status" value="1"/>
</dbReference>
<evidence type="ECO:0000256" key="4">
    <source>
        <dbReference type="ARBA" id="ARBA00022989"/>
    </source>
</evidence>
<comment type="subcellular location">
    <subcellularLocation>
        <location evidence="1">Membrane</location>
        <topology evidence="1">Multi-pass membrane protein</topology>
    </subcellularLocation>
</comment>
<feature type="transmembrane region" description="Helical" evidence="6">
    <location>
        <begin position="496"/>
        <end position="518"/>
    </location>
</feature>
<evidence type="ECO:0000313" key="8">
    <source>
        <dbReference type="EMBL" id="KAB8275702.1"/>
    </source>
</evidence>
<evidence type="ECO:0000313" key="9">
    <source>
        <dbReference type="Proteomes" id="UP000326289"/>
    </source>
</evidence>
<evidence type="ECO:0000256" key="3">
    <source>
        <dbReference type="ARBA" id="ARBA00022692"/>
    </source>
</evidence>
<keyword evidence="5 6" id="KW-0472">Membrane</keyword>